<keyword evidence="4 5" id="KW-0472">Membrane</keyword>
<feature type="transmembrane region" description="Helical" evidence="5">
    <location>
        <begin position="41"/>
        <end position="64"/>
    </location>
</feature>
<feature type="transmembrane region" description="Helical" evidence="5">
    <location>
        <begin position="262"/>
        <end position="284"/>
    </location>
</feature>
<evidence type="ECO:0000313" key="7">
    <source>
        <dbReference type="Proteomes" id="UP000238413"/>
    </source>
</evidence>
<keyword evidence="2 5" id="KW-0812">Transmembrane</keyword>
<dbReference type="PANTHER" id="PTHR10361:SF24">
    <property type="entry name" value="P3 PROTEIN"/>
    <property type="match status" value="1"/>
</dbReference>
<dbReference type="Gene3D" id="1.20.1530.20">
    <property type="match status" value="1"/>
</dbReference>
<dbReference type="PANTHER" id="PTHR10361">
    <property type="entry name" value="SODIUM-BILE ACID COTRANSPORTER"/>
    <property type="match status" value="1"/>
</dbReference>
<keyword evidence="3 5" id="KW-1133">Transmembrane helix</keyword>
<name>A0ABM6SK02_9ACTN</name>
<evidence type="ECO:0000256" key="5">
    <source>
        <dbReference type="SAM" id="Phobius"/>
    </source>
</evidence>
<dbReference type="Proteomes" id="UP000238413">
    <property type="component" value="Chromosome"/>
</dbReference>
<keyword evidence="7" id="KW-1185">Reference proteome</keyword>
<protein>
    <submittedName>
        <fullName evidence="6">Bile acid:sodium symporter family protein</fullName>
    </submittedName>
</protein>
<organism evidence="6 7">
    <name type="scientific">Streptomyces dengpaensis</name>
    <dbReference type="NCBI Taxonomy" id="2049881"/>
    <lineage>
        <taxon>Bacteria</taxon>
        <taxon>Bacillati</taxon>
        <taxon>Actinomycetota</taxon>
        <taxon>Actinomycetes</taxon>
        <taxon>Kitasatosporales</taxon>
        <taxon>Streptomycetaceae</taxon>
        <taxon>Streptomyces</taxon>
    </lineage>
</organism>
<feature type="transmembrane region" description="Helical" evidence="5">
    <location>
        <begin position="172"/>
        <end position="190"/>
    </location>
</feature>
<accession>A0ABM6SK02</accession>
<evidence type="ECO:0000256" key="3">
    <source>
        <dbReference type="ARBA" id="ARBA00022989"/>
    </source>
</evidence>
<evidence type="ECO:0000313" key="6">
    <source>
        <dbReference type="EMBL" id="AVH54660.1"/>
    </source>
</evidence>
<sequence length="299" mass="30960">MLHSSVLTTVVLPLALAVIMLGLGLSLTFADFARVISVPRAVGTALACQLVLMPALCLALLALTGADTDTAVGMLLLAASPGGTLAAVYSHFARGDIALNITLTAVNSLLAVVTLPLVMWGVTRHYLGHAHNIGLQPHGVLTLIATVVLPVALGMTLRRLRPGLAQSLKRAVRIVALVVLLVVVVGAILHNSRELGRSLSSILPLTAAFSVLNLVIGYWVPRLVRVERPQAVASSMEIGIHNGALAVAIALSPALLNMPAAAVAPAIYIPVSLLTAAVAVLLLARRTCSLPMVESVTST</sequence>
<dbReference type="Pfam" id="PF01758">
    <property type="entry name" value="SBF"/>
    <property type="match status" value="1"/>
</dbReference>
<dbReference type="EMBL" id="CP026652">
    <property type="protein sequence ID" value="AVH54660.1"/>
    <property type="molecule type" value="Genomic_DNA"/>
</dbReference>
<feature type="transmembrane region" description="Helical" evidence="5">
    <location>
        <begin position="140"/>
        <end position="160"/>
    </location>
</feature>
<dbReference type="InterPro" id="IPR002657">
    <property type="entry name" value="BilAc:Na_symport/Acr3"/>
</dbReference>
<feature type="transmembrane region" description="Helical" evidence="5">
    <location>
        <begin position="97"/>
        <end position="120"/>
    </location>
</feature>
<feature type="transmembrane region" description="Helical" evidence="5">
    <location>
        <begin position="70"/>
        <end position="90"/>
    </location>
</feature>
<dbReference type="InterPro" id="IPR004710">
    <property type="entry name" value="Bilac:Na_transpt"/>
</dbReference>
<proteinExistence type="predicted"/>
<feature type="transmembrane region" description="Helical" evidence="5">
    <location>
        <begin position="232"/>
        <end position="256"/>
    </location>
</feature>
<feature type="transmembrane region" description="Helical" evidence="5">
    <location>
        <begin position="202"/>
        <end position="220"/>
    </location>
</feature>
<evidence type="ECO:0000256" key="1">
    <source>
        <dbReference type="ARBA" id="ARBA00004141"/>
    </source>
</evidence>
<evidence type="ECO:0000256" key="2">
    <source>
        <dbReference type="ARBA" id="ARBA00022692"/>
    </source>
</evidence>
<dbReference type="InterPro" id="IPR038770">
    <property type="entry name" value="Na+/solute_symporter_sf"/>
</dbReference>
<reference evidence="6 7" key="1">
    <citation type="submission" date="2018-02" db="EMBL/GenBank/DDBJ databases">
        <title>Complete genome sequence of Streptomyces dengpaensis, the producer of angucyclines.</title>
        <authorList>
            <person name="Yumei L."/>
        </authorList>
    </citation>
    <scope>NUCLEOTIDE SEQUENCE [LARGE SCALE GENOMIC DNA]</scope>
    <source>
        <strain evidence="6 7">XZHG99</strain>
    </source>
</reference>
<gene>
    <name evidence="6" type="ORF">C4B68_01160</name>
</gene>
<comment type="subcellular location">
    <subcellularLocation>
        <location evidence="1">Membrane</location>
        <topology evidence="1">Multi-pass membrane protein</topology>
    </subcellularLocation>
</comment>
<feature type="transmembrane region" description="Helical" evidence="5">
    <location>
        <begin position="6"/>
        <end position="29"/>
    </location>
</feature>
<evidence type="ECO:0000256" key="4">
    <source>
        <dbReference type="ARBA" id="ARBA00023136"/>
    </source>
</evidence>